<dbReference type="SMART" id="SM00916">
    <property type="entry name" value="L51_S25_CI-B8"/>
    <property type="match status" value="1"/>
</dbReference>
<gene>
    <name evidence="7" type="ORF">Daus18300_010997</name>
</gene>
<dbReference type="EMBL" id="JAWRVE010000128">
    <property type="protein sequence ID" value="KAL1855714.1"/>
    <property type="molecule type" value="Genomic_DNA"/>
</dbReference>
<name>A0ABR3W8C4_9PEZI</name>
<evidence type="ECO:0000256" key="5">
    <source>
        <dbReference type="SAM" id="MobiDB-lite"/>
    </source>
</evidence>
<dbReference type="Proteomes" id="UP001583177">
    <property type="component" value="Unassembled WGS sequence"/>
</dbReference>
<dbReference type="InterPro" id="IPR007741">
    <property type="entry name" value="Ribosomal_mL43/mS25/NADH_DH"/>
</dbReference>
<evidence type="ECO:0000313" key="8">
    <source>
        <dbReference type="Proteomes" id="UP001583177"/>
    </source>
</evidence>
<keyword evidence="4" id="KW-0687">Ribonucleoprotein</keyword>
<feature type="region of interest" description="Disordered" evidence="5">
    <location>
        <begin position="202"/>
        <end position="223"/>
    </location>
</feature>
<comment type="subcellular location">
    <subcellularLocation>
        <location evidence="1">Mitochondrion</location>
    </subcellularLocation>
</comment>
<reference evidence="7 8" key="1">
    <citation type="journal article" date="2024" name="IMA Fungus">
        <title>IMA Genome - F19 : A genome assembly and annotation guide to empower mycologists, including annotated draft genome sequences of Ceratocystis pirilliformis, Diaporthe australafricana, Fusarium ophioides, Paecilomyces lecythidis, and Sporothrix stenoceras.</title>
        <authorList>
            <person name="Aylward J."/>
            <person name="Wilson A.M."/>
            <person name="Visagie C.M."/>
            <person name="Spraker J."/>
            <person name="Barnes I."/>
            <person name="Buitendag C."/>
            <person name="Ceriani C."/>
            <person name="Del Mar Angel L."/>
            <person name="du Plessis D."/>
            <person name="Fuchs T."/>
            <person name="Gasser K."/>
            <person name="Kramer D."/>
            <person name="Li W."/>
            <person name="Munsamy K."/>
            <person name="Piso A."/>
            <person name="Price J.L."/>
            <person name="Sonnekus B."/>
            <person name="Thomas C."/>
            <person name="van der Nest A."/>
            <person name="van Dijk A."/>
            <person name="van Heerden A."/>
            <person name="van Vuuren N."/>
            <person name="Yilmaz N."/>
            <person name="Duong T.A."/>
            <person name="van der Merwe N.A."/>
            <person name="Wingfield M.J."/>
            <person name="Wingfield B.D."/>
        </authorList>
    </citation>
    <scope>NUCLEOTIDE SEQUENCE [LARGE SCALE GENOMIC DNA]</scope>
    <source>
        <strain evidence="7 8">CMW 18300</strain>
    </source>
</reference>
<accession>A0ABR3W8C4</accession>
<organism evidence="7 8">
    <name type="scientific">Diaporthe australafricana</name>
    <dbReference type="NCBI Taxonomy" id="127596"/>
    <lineage>
        <taxon>Eukaryota</taxon>
        <taxon>Fungi</taxon>
        <taxon>Dikarya</taxon>
        <taxon>Ascomycota</taxon>
        <taxon>Pezizomycotina</taxon>
        <taxon>Sordariomycetes</taxon>
        <taxon>Sordariomycetidae</taxon>
        <taxon>Diaporthales</taxon>
        <taxon>Diaporthaceae</taxon>
        <taxon>Diaporthe</taxon>
    </lineage>
</organism>
<feature type="domain" description="Ribosomal protein/NADH dehydrogenase" evidence="6">
    <location>
        <begin position="40"/>
        <end position="163"/>
    </location>
</feature>
<keyword evidence="3" id="KW-0496">Mitochondrion</keyword>
<keyword evidence="8" id="KW-1185">Reference proteome</keyword>
<comment type="caution">
    <text evidence="7">The sequence shown here is derived from an EMBL/GenBank/DDBJ whole genome shotgun (WGS) entry which is preliminary data.</text>
</comment>
<evidence type="ECO:0000259" key="6">
    <source>
        <dbReference type="SMART" id="SM00916"/>
    </source>
</evidence>
<dbReference type="Pfam" id="PF05047">
    <property type="entry name" value="L51_S25_CI-B8"/>
    <property type="match status" value="1"/>
</dbReference>
<proteinExistence type="predicted"/>
<dbReference type="SUPFAM" id="SSF52833">
    <property type="entry name" value="Thioredoxin-like"/>
    <property type="match status" value="1"/>
</dbReference>
<sequence>MSRVGMRMNRLQSLISIRNGPGAAVLPKNVTKIHLEFAHDWKDGHLGGRRFWRDNLPRLKYHNPEVPMIVNRTHDQQGPSTLKIYMSGDAPAEPQQAQIEGPTGAAPKRAVVATEAWSTIASSSVGAAKAPAPGEGETLVTINMKNVKSDEILRQFLEKTGARDVEPSPEDMEEMMRLQELEERATHDRGVQTRYRQKIQSEKTLLERARKEADALKADKADK</sequence>
<dbReference type="PANTHER" id="PTHR13274:SF2">
    <property type="entry name" value="SMALL RIBOSOMAL SUBUNIT PROTEIN MS25"/>
    <property type="match status" value="1"/>
</dbReference>
<evidence type="ECO:0000256" key="3">
    <source>
        <dbReference type="ARBA" id="ARBA00023128"/>
    </source>
</evidence>
<dbReference type="PANTHER" id="PTHR13274">
    <property type="entry name" value="MITOCHONDRIAL RIBOSOMAL PROTEIN S25"/>
    <property type="match status" value="1"/>
</dbReference>
<evidence type="ECO:0000256" key="2">
    <source>
        <dbReference type="ARBA" id="ARBA00022980"/>
    </source>
</evidence>
<keyword evidence="2" id="KW-0689">Ribosomal protein</keyword>
<protein>
    <recommendedName>
        <fullName evidence="6">Ribosomal protein/NADH dehydrogenase domain-containing protein</fullName>
    </recommendedName>
</protein>
<evidence type="ECO:0000256" key="1">
    <source>
        <dbReference type="ARBA" id="ARBA00004173"/>
    </source>
</evidence>
<evidence type="ECO:0000256" key="4">
    <source>
        <dbReference type="ARBA" id="ARBA00023274"/>
    </source>
</evidence>
<evidence type="ECO:0000313" key="7">
    <source>
        <dbReference type="EMBL" id="KAL1855714.1"/>
    </source>
</evidence>
<dbReference type="InterPro" id="IPR040049">
    <property type="entry name" value="Ribosomal_mS25/mL61"/>
</dbReference>
<dbReference type="InterPro" id="IPR036249">
    <property type="entry name" value="Thioredoxin-like_sf"/>
</dbReference>